<evidence type="ECO:0000313" key="3">
    <source>
        <dbReference type="Proteomes" id="UP000199406"/>
    </source>
</evidence>
<dbReference type="AlphaFoldDB" id="A0A1G7J2L3"/>
<keyword evidence="1" id="KW-0472">Membrane</keyword>
<proteinExistence type="predicted"/>
<keyword evidence="1" id="KW-0812">Transmembrane</keyword>
<keyword evidence="1" id="KW-1133">Transmembrane helix</keyword>
<dbReference type="EMBL" id="FNBT01000002">
    <property type="protein sequence ID" value="SDF19108.1"/>
    <property type="molecule type" value="Genomic_DNA"/>
</dbReference>
<gene>
    <name evidence="2" type="ORF">SAMN05660662_1270</name>
</gene>
<dbReference type="OrthoDB" id="5196257at2"/>
<dbReference type="STRING" id="1550231.SAMN05660662_1270"/>
<name>A0A1G7J2L3_9ACTN</name>
<protein>
    <submittedName>
        <fullName evidence="2">Uncharacterized protein</fullName>
    </submittedName>
</protein>
<reference evidence="3" key="1">
    <citation type="submission" date="2016-10" db="EMBL/GenBank/DDBJ databases">
        <authorList>
            <person name="Varghese N."/>
            <person name="Submissions S."/>
        </authorList>
    </citation>
    <scope>NUCLEOTIDE SEQUENCE [LARGE SCALE GENOMIC DNA]</scope>
    <source>
        <strain evidence="3">DSM 44268</strain>
    </source>
</reference>
<accession>A0A1G7J2L3</accession>
<dbReference type="Proteomes" id="UP000199406">
    <property type="component" value="Unassembled WGS sequence"/>
</dbReference>
<sequence length="89" mass="9417">MSRGRTTSDRAAAAVAASLASRPYRISPPVVLTAGELAARGGVLPVWADPMALADETEADRLRERRLYAGLASAIAVVVLLWTVRALVM</sequence>
<evidence type="ECO:0000256" key="1">
    <source>
        <dbReference type="SAM" id="Phobius"/>
    </source>
</evidence>
<dbReference type="RefSeq" id="WP_091764379.1">
    <property type="nucleotide sequence ID" value="NZ_FNBT01000002.1"/>
</dbReference>
<keyword evidence="3" id="KW-1185">Reference proteome</keyword>
<feature type="transmembrane region" description="Helical" evidence="1">
    <location>
        <begin position="67"/>
        <end position="88"/>
    </location>
</feature>
<evidence type="ECO:0000313" key="2">
    <source>
        <dbReference type="EMBL" id="SDF19108.1"/>
    </source>
</evidence>
<organism evidence="2 3">
    <name type="scientific">Blastococcus aurantiacus</name>
    <dbReference type="NCBI Taxonomy" id="1550231"/>
    <lineage>
        <taxon>Bacteria</taxon>
        <taxon>Bacillati</taxon>
        <taxon>Actinomycetota</taxon>
        <taxon>Actinomycetes</taxon>
        <taxon>Geodermatophilales</taxon>
        <taxon>Geodermatophilaceae</taxon>
        <taxon>Blastococcus</taxon>
    </lineage>
</organism>